<evidence type="ECO:0000313" key="2">
    <source>
        <dbReference type="EMBL" id="KYD21128.1"/>
    </source>
</evidence>
<organism evidence="2 4">
    <name type="scientific">Geobacillus stearothermophilus</name>
    <name type="common">Bacillus stearothermophilus</name>
    <dbReference type="NCBI Taxonomy" id="1422"/>
    <lineage>
        <taxon>Bacteria</taxon>
        <taxon>Bacillati</taxon>
        <taxon>Bacillota</taxon>
        <taxon>Bacilli</taxon>
        <taxon>Bacillales</taxon>
        <taxon>Anoxybacillaceae</taxon>
        <taxon>Geobacillus</taxon>
    </lineage>
</organism>
<dbReference type="InterPro" id="IPR019700">
    <property type="entry name" value="Sigma-G_inhibitor_Gin"/>
</dbReference>
<dbReference type="Proteomes" id="UP000773850">
    <property type="component" value="Unassembled WGS sequence"/>
</dbReference>
<dbReference type="AlphaFoldDB" id="A0A087LGW6"/>
<evidence type="ECO:0000313" key="5">
    <source>
        <dbReference type="Proteomes" id="UP000266922"/>
    </source>
</evidence>
<dbReference type="PATRIC" id="fig|1422.12.peg.863"/>
<dbReference type="Proteomes" id="UP000075424">
    <property type="component" value="Unassembled WGS sequence"/>
</dbReference>
<evidence type="ECO:0000313" key="1">
    <source>
        <dbReference type="EMBL" id="KAF6511313.1"/>
    </source>
</evidence>
<evidence type="ECO:0000313" key="3">
    <source>
        <dbReference type="EMBL" id="RLQ12776.1"/>
    </source>
</evidence>
<dbReference type="Proteomes" id="UP000266922">
    <property type="component" value="Unassembled WGS sequence"/>
</dbReference>
<evidence type="ECO:0000313" key="4">
    <source>
        <dbReference type="Proteomes" id="UP000075424"/>
    </source>
</evidence>
<reference evidence="2 4" key="1">
    <citation type="submission" date="2016-01" db="EMBL/GenBank/DDBJ databases">
        <title>Draft Genome Sequences of Seven Thermophilic Sporeformers Isolated from Foods.</title>
        <authorList>
            <person name="Berendsen E.M."/>
            <person name="Wells-Bennik M.H."/>
            <person name="Krawcyk A.O."/>
            <person name="De Jong A."/>
            <person name="Holsappel S."/>
            <person name="Eijlander R.T."/>
            <person name="Kuipers O.P."/>
        </authorList>
    </citation>
    <scope>NUCLEOTIDE SEQUENCE [LARGE SCALE GENOMIC DNA]</scope>
    <source>
        <strain evidence="2 4">B4109</strain>
    </source>
</reference>
<dbReference type="OrthoDB" id="2886653at2"/>
<accession>A0A163YWD4</accession>
<reference evidence="1 6" key="2">
    <citation type="submission" date="2016-03" db="EMBL/GenBank/DDBJ databases">
        <title>Spore heat resistance.</title>
        <authorList>
            <person name="Boekhorst J."/>
            <person name="Berendsen E.M."/>
            <person name="Wells-Bennik M.H."/>
            <person name="Kuipers O.P."/>
        </authorList>
    </citation>
    <scope>NUCLEOTIDE SEQUENCE [LARGE SCALE GENOMIC DNA]</scope>
    <source>
        <strain evidence="1 6">GS8</strain>
    </source>
</reference>
<dbReference type="EMBL" id="LUCS01000023">
    <property type="protein sequence ID" value="KAF6511313.1"/>
    <property type="molecule type" value="Genomic_DNA"/>
</dbReference>
<reference evidence="3 5" key="3">
    <citation type="submission" date="2018-10" db="EMBL/GenBank/DDBJ databases">
        <title>Geobacillus stearothermophilus in processing lines of powdered infant formula.</title>
        <authorList>
            <person name="Rhee M.S."/>
            <person name="Choi I.-G."/>
            <person name="Cho T.J."/>
            <person name="Park B."/>
        </authorList>
    </citation>
    <scope>NUCLEOTIDE SEQUENCE [LARGE SCALE GENOMIC DNA]</scope>
    <source>
        <strain evidence="3 5">FHS-PPGT130</strain>
    </source>
</reference>
<dbReference type="RefSeq" id="WP_033009017.1">
    <property type="nucleotide sequence ID" value="NZ_JARMSI010000181.1"/>
</dbReference>
<dbReference type="EMBL" id="RCTJ01000173">
    <property type="protein sequence ID" value="RLQ12776.1"/>
    <property type="molecule type" value="Genomic_DNA"/>
</dbReference>
<protein>
    <submittedName>
        <fullName evidence="1">CsfB protein</fullName>
    </submittedName>
    <submittedName>
        <fullName evidence="3">Sigma factor G inhibitor Gin</fullName>
    </submittedName>
</protein>
<comment type="caution">
    <text evidence="2">The sequence shown here is derived from an EMBL/GenBank/DDBJ whole genome shotgun (WGS) entry which is preliminary data.</text>
</comment>
<evidence type="ECO:0000313" key="6">
    <source>
        <dbReference type="Proteomes" id="UP000773850"/>
    </source>
</evidence>
<dbReference type="EMBL" id="LQYV01000137">
    <property type="protein sequence ID" value="KYD21128.1"/>
    <property type="molecule type" value="Genomic_DNA"/>
</dbReference>
<keyword evidence="6" id="KW-1185">Reference proteome</keyword>
<accession>A0A087LGW6</accession>
<name>A0A087LGW6_GEOSE</name>
<proteinExistence type="predicted"/>
<dbReference type="Pfam" id="PF10764">
    <property type="entry name" value="Gin"/>
    <property type="match status" value="1"/>
</dbReference>
<gene>
    <name evidence="2" type="ORF">B4109_0092</name>
    <name evidence="3" type="ORF">D9548_15970</name>
    <name evidence="1" type="ORF">GS8_1508</name>
</gene>
<sequence length="68" mass="7801">MGAPVIGKNRREKVCLVCEQEKEKGIFLFGHFLCIDCNQAIVQTNTDDPNYAFYVQKLRKMVASKIYS</sequence>